<evidence type="ECO:0000313" key="3">
    <source>
        <dbReference type="Proteomes" id="UP000078343"/>
    </source>
</evidence>
<evidence type="ECO:0008006" key="4">
    <source>
        <dbReference type="Google" id="ProtNLM"/>
    </source>
</evidence>
<accession>A0A178ZX26</accession>
<feature type="region of interest" description="Disordered" evidence="1">
    <location>
        <begin position="57"/>
        <end position="86"/>
    </location>
</feature>
<dbReference type="GeneID" id="30007378"/>
<organism evidence="2 3">
    <name type="scientific">Fonsecaea erecta</name>
    <dbReference type="NCBI Taxonomy" id="1367422"/>
    <lineage>
        <taxon>Eukaryota</taxon>
        <taxon>Fungi</taxon>
        <taxon>Dikarya</taxon>
        <taxon>Ascomycota</taxon>
        <taxon>Pezizomycotina</taxon>
        <taxon>Eurotiomycetes</taxon>
        <taxon>Chaetothyriomycetidae</taxon>
        <taxon>Chaetothyriales</taxon>
        <taxon>Herpotrichiellaceae</taxon>
        <taxon>Fonsecaea</taxon>
    </lineage>
</organism>
<name>A0A178ZX26_9EURO</name>
<dbReference type="OrthoDB" id="4147536at2759"/>
<protein>
    <recommendedName>
        <fullName evidence="4">Transcription factor domain-containing protein</fullName>
    </recommendedName>
</protein>
<proteinExistence type="predicted"/>
<feature type="compositionally biased region" description="Polar residues" evidence="1">
    <location>
        <begin position="57"/>
        <end position="66"/>
    </location>
</feature>
<sequence>MFQGNFSFVNVDASSLSTLPHRQRVTRHVHGYRRWKKGQDARRLLESSRFHEVFDSQSKSLTPVSSRATREERPCEPAPAPPSSRSIRNLPPLLDIVLLNSHADPSSVLPEQLAVTTNSLLDFERDCVVPAVKELELRLTAKENVPSRTPFTQTWIADSKASLYDSIANNSYLSRIAATRYMVTANPEHLDAAHKFRHKGVASIREYMTTTPRINIPRLYRALLLLLFADSWLGDRQAFYQHVTVLQDIFASHQDEVLTDPSFNIQHCISVICLEVQFAVMNFSAPSVDLRPNGWAEKQFLPLWEEVSACFLTSRPETGQNLDPYLQGDIRTLFLDAQEALDVVANIGRQAPPSPSPNSSQIPVYAVSKTMLTVGRLMNLYAHLDVDTILCHENTMAISSRVLPKLEVASAALCAIYWLREMSGIENIRMTEHIRLFTWNPSMLSKLRHILTVYEAAEMDTTGPQEDNLGRERGRLPLLLWILWTAATVEHSISTLNFSTATTSETWFTQRFSQLARNAGIESMSQCQVILDRILQVHGMRIMSPGGGWTASCFSQAGEEP</sequence>
<gene>
    <name evidence="2" type="ORF">AYL99_03208</name>
</gene>
<reference evidence="2 3" key="1">
    <citation type="submission" date="2016-04" db="EMBL/GenBank/DDBJ databases">
        <title>Draft genome of Fonsecaea erecta CBS 125763.</title>
        <authorList>
            <person name="Weiss V.A."/>
            <person name="Vicente V.A."/>
            <person name="Raittz R.T."/>
            <person name="Moreno L.F."/>
            <person name="De Souza E.M."/>
            <person name="Pedrosa F.O."/>
            <person name="Steffens M.B."/>
            <person name="Faoro H."/>
            <person name="Tadra-Sfeir M.Z."/>
            <person name="Najafzadeh M.J."/>
            <person name="Felipe M.S."/>
            <person name="Teixeira M."/>
            <person name="Sun J."/>
            <person name="Xi L."/>
            <person name="Gomes R."/>
            <person name="De Azevedo C.M."/>
            <person name="Salgado C.G."/>
            <person name="Da Silva M.B."/>
            <person name="Nascimento M.F."/>
            <person name="Queiroz-Telles F."/>
            <person name="Attili D.S."/>
            <person name="Gorbushina A."/>
        </authorList>
    </citation>
    <scope>NUCLEOTIDE SEQUENCE [LARGE SCALE GENOMIC DNA]</scope>
    <source>
        <strain evidence="2 3">CBS 125763</strain>
    </source>
</reference>
<dbReference type="Proteomes" id="UP000078343">
    <property type="component" value="Unassembled WGS sequence"/>
</dbReference>
<dbReference type="EMBL" id="LVYI01000002">
    <property type="protein sequence ID" value="OAP63981.1"/>
    <property type="molecule type" value="Genomic_DNA"/>
</dbReference>
<evidence type="ECO:0000256" key="1">
    <source>
        <dbReference type="SAM" id="MobiDB-lite"/>
    </source>
</evidence>
<comment type="caution">
    <text evidence="2">The sequence shown here is derived from an EMBL/GenBank/DDBJ whole genome shotgun (WGS) entry which is preliminary data.</text>
</comment>
<dbReference type="RefSeq" id="XP_018697348.1">
    <property type="nucleotide sequence ID" value="XM_018834724.1"/>
</dbReference>
<keyword evidence="3" id="KW-1185">Reference proteome</keyword>
<evidence type="ECO:0000313" key="2">
    <source>
        <dbReference type="EMBL" id="OAP63981.1"/>
    </source>
</evidence>
<dbReference type="AlphaFoldDB" id="A0A178ZX26"/>